<name>A0A0G1CHI1_9BACT</name>
<dbReference type="Proteomes" id="UP000034050">
    <property type="component" value="Unassembled WGS sequence"/>
</dbReference>
<accession>A0A0G1CHI1</accession>
<dbReference type="EMBL" id="LCFD01000019">
    <property type="protein sequence ID" value="KKS85245.1"/>
    <property type="molecule type" value="Genomic_DNA"/>
</dbReference>
<dbReference type="AlphaFoldDB" id="A0A0G1CHI1"/>
<protein>
    <submittedName>
        <fullName evidence="1">Uncharacterized protein</fullName>
    </submittedName>
</protein>
<comment type="caution">
    <text evidence="1">The sequence shown here is derived from an EMBL/GenBank/DDBJ whole genome shotgun (WGS) entry which is preliminary data.</text>
</comment>
<proteinExistence type="predicted"/>
<organism evidence="1 2">
    <name type="scientific">Candidatus Gottesmanbacteria bacterium GW2011_GWB1_43_11</name>
    <dbReference type="NCBI Taxonomy" id="1618446"/>
    <lineage>
        <taxon>Bacteria</taxon>
        <taxon>Candidatus Gottesmaniibacteriota</taxon>
    </lineage>
</organism>
<reference evidence="1 2" key="1">
    <citation type="journal article" date="2015" name="Nature">
        <title>rRNA introns, odd ribosomes, and small enigmatic genomes across a large radiation of phyla.</title>
        <authorList>
            <person name="Brown C.T."/>
            <person name="Hug L.A."/>
            <person name="Thomas B.C."/>
            <person name="Sharon I."/>
            <person name="Castelle C.J."/>
            <person name="Singh A."/>
            <person name="Wilkins M.J."/>
            <person name="Williams K.H."/>
            <person name="Banfield J.F."/>
        </authorList>
    </citation>
    <scope>NUCLEOTIDE SEQUENCE [LARGE SCALE GENOMIC DNA]</scope>
</reference>
<evidence type="ECO:0000313" key="1">
    <source>
        <dbReference type="EMBL" id="KKS85245.1"/>
    </source>
</evidence>
<evidence type="ECO:0000313" key="2">
    <source>
        <dbReference type="Proteomes" id="UP000034050"/>
    </source>
</evidence>
<gene>
    <name evidence="1" type="ORF">UV61_C0019G0009</name>
</gene>
<sequence length="151" mass="17064">MSLEHDWNQLKMATQTQEVSLVAADYGKPPEFVLGTLDGPNMRFSEPHRDPDQEGLMVMDWATYNGNTPYLINDIVGNKQNEAPANILQLFLNKVYGELRIPTPRFFWNAKYPDLLLLGNRDSGLLLKIGSIDPNTGYLKGTAIFVQQRPL</sequence>